<dbReference type="Gene3D" id="3.40.50.1970">
    <property type="match status" value="1"/>
</dbReference>
<accession>A0ABY8PRW3</accession>
<gene>
    <name evidence="1" type="ORF">JRV97_01475</name>
</gene>
<reference evidence="1 2" key="1">
    <citation type="submission" date="2021-02" db="EMBL/GenBank/DDBJ databases">
        <title>Characterization of Marinitoga sp. nov. str. BP5-C20A.</title>
        <authorList>
            <person name="Erauso G."/>
            <person name="Postec A."/>
        </authorList>
    </citation>
    <scope>NUCLEOTIDE SEQUENCE [LARGE SCALE GENOMIC DNA]</scope>
    <source>
        <strain evidence="1 2">BP5-C20A</strain>
    </source>
</reference>
<evidence type="ECO:0008006" key="3">
    <source>
        <dbReference type="Google" id="ProtNLM"/>
    </source>
</evidence>
<protein>
    <recommendedName>
        <fullName evidence="3">3-dehydroquinate synthase</fullName>
    </recommendedName>
</protein>
<dbReference type="Proteomes" id="UP001232493">
    <property type="component" value="Chromosome"/>
</dbReference>
<dbReference type="RefSeq" id="WP_280999591.1">
    <property type="nucleotide sequence ID" value="NZ_CP069362.1"/>
</dbReference>
<keyword evidence="2" id="KW-1185">Reference proteome</keyword>
<name>A0ABY8PRW3_9BACT</name>
<sequence length="331" mass="39500">MKEVFFEVNDIKKVRILVVENHYNKYINEKKYNNYIIYDKKIELMNKMKLNNFIPLIGNENLKSFDKYLTLLLKLSEVTINSVNVFGGYSVLDFSGYTLENIGINNYSFFPTTLSSAIMLPIKGKYYLNFNWKKDYLIQKGYPQQIIIDTKFFESIPQREFRNMFVIPYILGRILNSKIANLALNYSKMNFSNIDLQDFVFYSIKQWVYYIKNENNIFPGENVIRLFYNKKTGFNKNYVEVFAISFIIELYISWYYGFLDFETFEKIEKEILNNFNVSYKLIETIDFKTFNCSNKFVLFTSSGKLIEYKISCEELKTILKEVKEYFRGGFL</sequence>
<proteinExistence type="predicted"/>
<evidence type="ECO:0000313" key="1">
    <source>
        <dbReference type="EMBL" id="WGS65258.1"/>
    </source>
</evidence>
<dbReference type="SUPFAM" id="SSF56796">
    <property type="entry name" value="Dehydroquinate synthase-like"/>
    <property type="match status" value="1"/>
</dbReference>
<evidence type="ECO:0000313" key="2">
    <source>
        <dbReference type="Proteomes" id="UP001232493"/>
    </source>
</evidence>
<dbReference type="EMBL" id="CP069362">
    <property type="protein sequence ID" value="WGS65258.1"/>
    <property type="molecule type" value="Genomic_DNA"/>
</dbReference>
<organism evidence="1 2">
    <name type="scientific">Marinitoga aeolica</name>
    <dbReference type="NCBI Taxonomy" id="2809031"/>
    <lineage>
        <taxon>Bacteria</taxon>
        <taxon>Thermotogati</taxon>
        <taxon>Thermotogota</taxon>
        <taxon>Thermotogae</taxon>
        <taxon>Petrotogales</taxon>
        <taxon>Petrotogaceae</taxon>
        <taxon>Marinitoga</taxon>
    </lineage>
</organism>